<evidence type="ECO:0000256" key="1">
    <source>
        <dbReference type="ARBA" id="ARBA00010118"/>
    </source>
</evidence>
<name>A0A2K3DKC6_CHLRE</name>
<dbReference type="InterPro" id="IPR051091">
    <property type="entry name" value="O-Glucosyltr/Glycosyltrsf_90"/>
</dbReference>
<dbReference type="EMBL" id="CM008968">
    <property type="protein sequence ID" value="PNW80968.1"/>
    <property type="molecule type" value="Genomic_DNA"/>
</dbReference>
<dbReference type="GO" id="GO:0016740">
    <property type="term" value="F:transferase activity"/>
    <property type="evidence" value="ECO:0007669"/>
    <property type="project" value="UniProtKB-KW"/>
</dbReference>
<dbReference type="OrthoDB" id="10444021at2759"/>
<dbReference type="PANTHER" id="PTHR12203">
    <property type="entry name" value="KDEL LYS-ASP-GLU-LEU CONTAINING - RELATED"/>
    <property type="match status" value="1"/>
</dbReference>
<comment type="similarity">
    <text evidence="1">Belongs to the glycosyltransferase 90 family.</text>
</comment>
<evidence type="ECO:0000313" key="7">
    <source>
        <dbReference type="Proteomes" id="UP000006906"/>
    </source>
</evidence>
<dbReference type="RefSeq" id="XP_042922855.1">
    <property type="nucleotide sequence ID" value="XM_043064287.1"/>
</dbReference>
<dbReference type="Gramene" id="PNW80968">
    <property type="protein sequence ID" value="PNW80968"/>
    <property type="gene ID" value="CHLRE_07g337450v5"/>
</dbReference>
<reference evidence="6 7" key="1">
    <citation type="journal article" date="2007" name="Science">
        <title>The Chlamydomonas genome reveals the evolution of key animal and plant functions.</title>
        <authorList>
            <person name="Merchant S.S."/>
            <person name="Prochnik S.E."/>
            <person name="Vallon O."/>
            <person name="Harris E.H."/>
            <person name="Karpowicz S.J."/>
            <person name="Witman G.B."/>
            <person name="Terry A."/>
            <person name="Salamov A."/>
            <person name="Fritz-Laylin L.K."/>
            <person name="Marechal-Drouard L."/>
            <person name="Marshall W.F."/>
            <person name="Qu L.H."/>
            <person name="Nelson D.R."/>
            <person name="Sanderfoot A.A."/>
            <person name="Spalding M.H."/>
            <person name="Kapitonov V.V."/>
            <person name="Ren Q."/>
            <person name="Ferris P."/>
            <person name="Lindquist E."/>
            <person name="Shapiro H."/>
            <person name="Lucas S.M."/>
            <person name="Grimwood J."/>
            <person name="Schmutz J."/>
            <person name="Cardol P."/>
            <person name="Cerutti H."/>
            <person name="Chanfreau G."/>
            <person name="Chen C.L."/>
            <person name="Cognat V."/>
            <person name="Croft M.T."/>
            <person name="Dent R."/>
            <person name="Dutcher S."/>
            <person name="Fernandez E."/>
            <person name="Fukuzawa H."/>
            <person name="Gonzalez-Ballester D."/>
            <person name="Gonzalez-Halphen D."/>
            <person name="Hallmann A."/>
            <person name="Hanikenne M."/>
            <person name="Hippler M."/>
            <person name="Inwood W."/>
            <person name="Jabbari K."/>
            <person name="Kalanon M."/>
            <person name="Kuras R."/>
            <person name="Lefebvre P.A."/>
            <person name="Lemaire S.D."/>
            <person name="Lobanov A.V."/>
            <person name="Lohr M."/>
            <person name="Manuell A."/>
            <person name="Meier I."/>
            <person name="Mets L."/>
            <person name="Mittag M."/>
            <person name="Mittelmeier T."/>
            <person name="Moroney J.V."/>
            <person name="Moseley J."/>
            <person name="Napoli C."/>
            <person name="Nedelcu A.M."/>
            <person name="Niyogi K."/>
            <person name="Novoselov S.V."/>
            <person name="Paulsen I.T."/>
            <person name="Pazour G."/>
            <person name="Purton S."/>
            <person name="Ral J.P."/>
            <person name="Riano-Pachon D.M."/>
            <person name="Riekhof W."/>
            <person name="Rymarquis L."/>
            <person name="Schroda M."/>
            <person name="Stern D."/>
            <person name="Umen J."/>
            <person name="Willows R."/>
            <person name="Wilson N."/>
            <person name="Zimmer S.L."/>
            <person name="Allmer J."/>
            <person name="Balk J."/>
            <person name="Bisova K."/>
            <person name="Chen C.J."/>
            <person name="Elias M."/>
            <person name="Gendler K."/>
            <person name="Hauser C."/>
            <person name="Lamb M.R."/>
            <person name="Ledford H."/>
            <person name="Long J.C."/>
            <person name="Minagawa J."/>
            <person name="Page M.D."/>
            <person name="Pan J."/>
            <person name="Pootakham W."/>
            <person name="Roje S."/>
            <person name="Rose A."/>
            <person name="Stahlberg E."/>
            <person name="Terauchi A.M."/>
            <person name="Yang P."/>
            <person name="Ball S."/>
            <person name="Bowler C."/>
            <person name="Dieckmann C.L."/>
            <person name="Gladyshev V.N."/>
            <person name="Green P."/>
            <person name="Jorgensen R."/>
            <person name="Mayfield S."/>
            <person name="Mueller-Roeber B."/>
            <person name="Rajamani S."/>
            <person name="Sayre R.T."/>
            <person name="Brokstein P."/>
            <person name="Dubchak I."/>
            <person name="Goodstein D."/>
            <person name="Hornick L."/>
            <person name="Huang Y.W."/>
            <person name="Jhaveri J."/>
            <person name="Luo Y."/>
            <person name="Martinez D."/>
            <person name="Ngau W.C."/>
            <person name="Otillar B."/>
            <person name="Poliakov A."/>
            <person name="Porter A."/>
            <person name="Szajkowski L."/>
            <person name="Werner G."/>
            <person name="Zhou K."/>
            <person name="Grigoriev I.V."/>
            <person name="Rokhsar D.S."/>
            <person name="Grossman A.R."/>
        </authorList>
    </citation>
    <scope>NUCLEOTIDE SEQUENCE [LARGE SCALE GENOMIC DNA]</scope>
    <source>
        <strain evidence="7">CC-503</strain>
    </source>
</reference>
<organism evidence="6 7">
    <name type="scientific">Chlamydomonas reinhardtii</name>
    <name type="common">Chlamydomonas smithii</name>
    <dbReference type="NCBI Taxonomy" id="3055"/>
    <lineage>
        <taxon>Eukaryota</taxon>
        <taxon>Viridiplantae</taxon>
        <taxon>Chlorophyta</taxon>
        <taxon>core chlorophytes</taxon>
        <taxon>Chlorophyceae</taxon>
        <taxon>CS clade</taxon>
        <taxon>Chlamydomonadales</taxon>
        <taxon>Chlamydomonadaceae</taxon>
        <taxon>Chlamydomonas</taxon>
    </lineage>
</organism>
<feature type="compositionally biased region" description="Pro residues" evidence="3">
    <location>
        <begin position="416"/>
        <end position="427"/>
    </location>
</feature>
<feature type="domain" description="Glycosyl transferase CAP10" evidence="5">
    <location>
        <begin position="453"/>
        <end position="723"/>
    </location>
</feature>
<sequence>MRRKRAPASTGGMCTALIALLLLFAAAVSAGAAGQRPGRTRTRGQRARGKGGSARGSSGHGGQPQQPGEQVQVHEAKLSRYDFFELQGMMEGLMEAALGPEVVYWRTRGVTCEDVADTVASLHNVAPDTVRVVLIRNNTWRFLMPARRPSGITRAEGGGDGAWTSTAANLAAGDAAGDSVGRSGATDSSSGSSSRTSSSSSSSRQGAAVGRRYPWPRLVPEPLGECASPCHGQLRALHAAISGRLHARWAAKRYDLPDMVLLLNTADNMQRYGLHSRAPILSLQKWWRVPWGANSSTRGSSNGGSAAGIAGGPAATAVTLGRIGGVLLQPQPLPRNVAAAVAAAVRGSDMEEAVLRGFGIAGSSSDGSSSNSRTTGAGGAAAATDDDPLWTMVRRFVASRSPDLPPGVTAPDRHAAPPPPGPPPPSSPSHRNNGIDNGNDLYGSSNGTEPPPPLPEYDMDLLLPTMAFSPRSLTFAPWRKKKDVAFFSGVPYCPDYPTPHAACPRVLLAHLSHLARALNRTNAHPAPGHDRGRAAAASSTAATSTAPHPHPPPSGLPHWGPLHPHPAAAVSAAAGSLDVRLVRPYTHKPLGSRSPFELNVTLPAHPPTPISDHARYRWLLNVDGLAGSSRMGLLMTTDSAILKSRSPFIEYYSRLQTPGSHYLDFWSNASDPYDVLAVLAAARAAAKADPAAVAAAAAANQAIAARYLSMQAKMLYARAALLAYHSLVPDMGGCVRDLVKSLEEEGEQQQ</sequence>
<evidence type="ECO:0000256" key="3">
    <source>
        <dbReference type="SAM" id="MobiDB-lite"/>
    </source>
</evidence>
<dbReference type="GeneID" id="5725656"/>
<keyword evidence="7" id="KW-1185">Reference proteome</keyword>
<evidence type="ECO:0000256" key="4">
    <source>
        <dbReference type="SAM" id="SignalP"/>
    </source>
</evidence>
<dbReference type="PANTHER" id="PTHR12203:SF35">
    <property type="entry name" value="PROTEIN O-GLUCOSYLTRANSFERASE 1"/>
    <property type="match status" value="1"/>
</dbReference>
<dbReference type="SMART" id="SM00672">
    <property type="entry name" value="CAP10"/>
    <property type="match status" value="1"/>
</dbReference>
<proteinExistence type="inferred from homology"/>
<dbReference type="Pfam" id="PF05686">
    <property type="entry name" value="Glyco_transf_90"/>
    <property type="match status" value="1"/>
</dbReference>
<dbReference type="AlphaFoldDB" id="A0A2K3DKC6"/>
<feature type="compositionally biased region" description="Polar residues" evidence="3">
    <location>
        <begin position="430"/>
        <end position="448"/>
    </location>
</feature>
<feature type="region of interest" description="Disordered" evidence="3">
    <location>
        <begin position="521"/>
        <end position="562"/>
    </location>
</feature>
<accession>A0A2K3DKC6</accession>
<feature type="region of interest" description="Disordered" evidence="3">
    <location>
        <begin position="174"/>
        <end position="213"/>
    </location>
</feature>
<feature type="compositionally biased region" description="Gly residues" evidence="3">
    <location>
        <begin position="50"/>
        <end position="62"/>
    </location>
</feature>
<feature type="region of interest" description="Disordered" evidence="3">
    <location>
        <begin position="33"/>
        <end position="72"/>
    </location>
</feature>
<dbReference type="KEGG" id="cre:CHLRE_07g337450v5"/>
<evidence type="ECO:0000256" key="2">
    <source>
        <dbReference type="ARBA" id="ARBA00022679"/>
    </source>
</evidence>
<feature type="signal peptide" evidence="4">
    <location>
        <begin position="1"/>
        <end position="30"/>
    </location>
</feature>
<dbReference type="Proteomes" id="UP000006906">
    <property type="component" value="Chromosome 7"/>
</dbReference>
<dbReference type="InterPro" id="IPR006598">
    <property type="entry name" value="CAP10"/>
</dbReference>
<dbReference type="ExpressionAtlas" id="A0A2K3DKC6">
    <property type="expression patterns" value="baseline"/>
</dbReference>
<feature type="chain" id="PRO_5014464268" description="Glycosyl transferase CAP10 domain-containing protein" evidence="4">
    <location>
        <begin position="31"/>
        <end position="750"/>
    </location>
</feature>
<keyword evidence="4" id="KW-0732">Signal</keyword>
<feature type="compositionally biased region" description="Low complexity" evidence="3">
    <location>
        <begin position="361"/>
        <end position="383"/>
    </location>
</feature>
<dbReference type="OMA" id="ECASPCH"/>
<evidence type="ECO:0000259" key="5">
    <source>
        <dbReference type="SMART" id="SM00672"/>
    </source>
</evidence>
<feature type="compositionally biased region" description="Basic residues" evidence="3">
    <location>
        <begin position="38"/>
        <end position="49"/>
    </location>
</feature>
<feature type="compositionally biased region" description="Low complexity" evidence="3">
    <location>
        <begin position="174"/>
        <end position="212"/>
    </location>
</feature>
<feature type="compositionally biased region" description="Low complexity" evidence="3">
    <location>
        <begin position="534"/>
        <end position="547"/>
    </location>
</feature>
<gene>
    <name evidence="6" type="ORF">CHLRE_07g337450v5</name>
</gene>
<dbReference type="InParanoid" id="A0A2K3DKC6"/>
<feature type="region of interest" description="Disordered" evidence="3">
    <location>
        <begin position="400"/>
        <end position="458"/>
    </location>
</feature>
<keyword evidence="2" id="KW-0808">Transferase</keyword>
<protein>
    <recommendedName>
        <fullName evidence="5">Glycosyl transferase CAP10 domain-containing protein</fullName>
    </recommendedName>
</protein>
<feature type="region of interest" description="Disordered" evidence="3">
    <location>
        <begin position="361"/>
        <end position="384"/>
    </location>
</feature>
<evidence type="ECO:0000313" key="6">
    <source>
        <dbReference type="EMBL" id="PNW80968.1"/>
    </source>
</evidence>